<proteinExistence type="predicted"/>
<dbReference type="InterPro" id="IPR050490">
    <property type="entry name" value="Bact_solute-bd_prot1"/>
</dbReference>
<keyword evidence="4" id="KW-0564">Palmitate</keyword>
<dbReference type="PANTHER" id="PTHR43649">
    <property type="entry name" value="ARABINOSE-BINDING PROTEIN-RELATED"/>
    <property type="match status" value="1"/>
</dbReference>
<evidence type="ECO:0000256" key="2">
    <source>
        <dbReference type="ARBA" id="ARBA00022729"/>
    </source>
</evidence>
<feature type="signal peptide" evidence="7">
    <location>
        <begin position="1"/>
        <end position="21"/>
    </location>
</feature>
<keyword evidence="9" id="KW-1185">Reference proteome</keyword>
<evidence type="ECO:0000313" key="8">
    <source>
        <dbReference type="EMBL" id="MBC5732141.1"/>
    </source>
</evidence>
<keyword evidence="1" id="KW-1003">Cell membrane</keyword>
<dbReference type="Pfam" id="PF01547">
    <property type="entry name" value="SBP_bac_1"/>
    <property type="match status" value="1"/>
</dbReference>
<evidence type="ECO:0000256" key="5">
    <source>
        <dbReference type="ARBA" id="ARBA00023288"/>
    </source>
</evidence>
<evidence type="ECO:0000256" key="6">
    <source>
        <dbReference type="SAM" id="MobiDB-lite"/>
    </source>
</evidence>
<dbReference type="SUPFAM" id="SSF53850">
    <property type="entry name" value="Periplasmic binding protein-like II"/>
    <property type="match status" value="1"/>
</dbReference>
<dbReference type="InterPro" id="IPR006059">
    <property type="entry name" value="SBP"/>
</dbReference>
<sequence>MKKTHRILALLLSLCLVVSLAACSGGTGAGTPETSAPETSAPETAAPSTGDATSISLWVYPVGGWGDETKVKALTDAFTAETGISVKVEYLAYADGDDKVNTAITAGNQPDLILEGPERLVANWGANGYLVDLADMLDDTDKSEIIPAALAPCINAEGKMYEYPMCMTAHCMAINLDAFKAAGADQYIDLETRTWSTDNFIKAVEALYAEFGSTVGAVYCGGQGGDQGTRALINNMYGGTFTNADHTAYTWDDPKNIQAIEQLLSMDGIAFDASLQGGDEIAKFYQGALKMAFCWNSAQQLNPNNADTGEGKTVTGEEIVYMNFPTADGSPAELCGGIWGFGIFDKGDAAKIEAAKKFIKFMCDSPSTADAVSTSTFFAARTSAEGTDLTKLFDNEMMNDYAALMLPNLGDYYNVIKGWAAARTEWWNMLQEIGNGDDMTETIATHMANANAAAAG</sequence>
<keyword evidence="3" id="KW-0472">Membrane</keyword>
<reference evidence="8" key="1">
    <citation type="submission" date="2020-08" db="EMBL/GenBank/DDBJ databases">
        <title>Genome public.</title>
        <authorList>
            <person name="Liu C."/>
            <person name="Sun Q."/>
        </authorList>
    </citation>
    <scope>NUCLEOTIDE SEQUENCE</scope>
    <source>
        <strain evidence="8">NSJ-51</strain>
    </source>
</reference>
<dbReference type="EMBL" id="JACOPP010000001">
    <property type="protein sequence ID" value="MBC5732141.1"/>
    <property type="molecule type" value="Genomic_DNA"/>
</dbReference>
<evidence type="ECO:0000256" key="7">
    <source>
        <dbReference type="SAM" id="SignalP"/>
    </source>
</evidence>
<organism evidence="8 9">
    <name type="scientific">Lawsonibacter hominis</name>
    <dbReference type="NCBI Taxonomy" id="2763053"/>
    <lineage>
        <taxon>Bacteria</taxon>
        <taxon>Bacillati</taxon>
        <taxon>Bacillota</taxon>
        <taxon>Clostridia</taxon>
        <taxon>Eubacteriales</taxon>
        <taxon>Oscillospiraceae</taxon>
        <taxon>Lawsonibacter</taxon>
    </lineage>
</organism>
<feature type="chain" id="PRO_5035264678" evidence="7">
    <location>
        <begin position="22"/>
        <end position="456"/>
    </location>
</feature>
<dbReference type="PANTHER" id="PTHR43649:SF33">
    <property type="entry name" value="POLYGALACTURONAN_RHAMNOGALACTURONAN-BINDING PROTEIN YTCQ"/>
    <property type="match status" value="1"/>
</dbReference>
<evidence type="ECO:0000313" key="9">
    <source>
        <dbReference type="Proteomes" id="UP000661435"/>
    </source>
</evidence>
<evidence type="ECO:0000256" key="1">
    <source>
        <dbReference type="ARBA" id="ARBA00022475"/>
    </source>
</evidence>
<accession>A0A8J6M7E1</accession>
<protein>
    <submittedName>
        <fullName evidence="8">Extracellular solute-binding protein</fullName>
    </submittedName>
</protein>
<feature type="region of interest" description="Disordered" evidence="6">
    <location>
        <begin position="27"/>
        <end position="50"/>
    </location>
</feature>
<evidence type="ECO:0000256" key="4">
    <source>
        <dbReference type="ARBA" id="ARBA00023139"/>
    </source>
</evidence>
<dbReference type="AlphaFoldDB" id="A0A8J6M7E1"/>
<evidence type="ECO:0000256" key="3">
    <source>
        <dbReference type="ARBA" id="ARBA00023136"/>
    </source>
</evidence>
<dbReference type="Gene3D" id="3.40.190.10">
    <property type="entry name" value="Periplasmic binding protein-like II"/>
    <property type="match status" value="1"/>
</dbReference>
<dbReference type="RefSeq" id="WP_186906101.1">
    <property type="nucleotide sequence ID" value="NZ_JACOPP010000001.1"/>
</dbReference>
<gene>
    <name evidence="8" type="ORF">H8S57_00160</name>
</gene>
<feature type="compositionally biased region" description="Low complexity" evidence="6">
    <location>
        <begin position="31"/>
        <end position="49"/>
    </location>
</feature>
<comment type="caution">
    <text evidence="8">The sequence shown here is derived from an EMBL/GenBank/DDBJ whole genome shotgun (WGS) entry which is preliminary data.</text>
</comment>
<name>A0A8J6M7E1_9FIRM</name>
<keyword evidence="2 7" id="KW-0732">Signal</keyword>
<dbReference type="PROSITE" id="PS51257">
    <property type="entry name" value="PROKAR_LIPOPROTEIN"/>
    <property type="match status" value="1"/>
</dbReference>
<keyword evidence="5" id="KW-0449">Lipoprotein</keyword>
<dbReference type="Proteomes" id="UP000661435">
    <property type="component" value="Unassembled WGS sequence"/>
</dbReference>